<dbReference type="AlphaFoldDB" id="A0A1C5A371"/>
<dbReference type="Proteomes" id="UP000183585">
    <property type="component" value="Unassembled WGS sequence"/>
</dbReference>
<evidence type="ECO:0000313" key="3">
    <source>
        <dbReference type="Proteomes" id="UP000183585"/>
    </source>
</evidence>
<keyword evidence="3" id="KW-1185">Reference proteome</keyword>
<dbReference type="RefSeq" id="WP_074476581.1">
    <property type="nucleotide sequence ID" value="NZ_FMCT01000011.1"/>
</dbReference>
<accession>A0A1C5A371</accession>
<reference evidence="3" key="1">
    <citation type="submission" date="2016-06" db="EMBL/GenBank/DDBJ databases">
        <authorList>
            <person name="Varghese N."/>
            <person name="Submissions Spin"/>
        </authorList>
    </citation>
    <scope>NUCLEOTIDE SEQUENCE [LARGE SCALE GENOMIC DNA]</scope>
    <source>
        <strain evidence="3">DSM 43168</strain>
    </source>
</reference>
<dbReference type="EMBL" id="FMCT01000011">
    <property type="protein sequence ID" value="SCF39662.1"/>
    <property type="molecule type" value="Genomic_DNA"/>
</dbReference>
<evidence type="ECO:0000256" key="1">
    <source>
        <dbReference type="SAM" id="MobiDB-lite"/>
    </source>
</evidence>
<protein>
    <submittedName>
        <fullName evidence="2">Uncharacterized protein</fullName>
    </submittedName>
</protein>
<sequence length="85" mass="9033">MNHLLLILIGGPAAIGVPAALAVILVHRHGDPEAARAYLAELRARRTAEIRAAYGIRVHRVGHAEPTPAPGQLPAAPIRAKELTR</sequence>
<proteinExistence type="predicted"/>
<gene>
    <name evidence="2" type="ORF">GA0070563_11149</name>
</gene>
<organism evidence="2 3">
    <name type="scientific">Micromonospora carbonacea</name>
    <dbReference type="NCBI Taxonomy" id="47853"/>
    <lineage>
        <taxon>Bacteria</taxon>
        <taxon>Bacillati</taxon>
        <taxon>Actinomycetota</taxon>
        <taxon>Actinomycetes</taxon>
        <taxon>Micromonosporales</taxon>
        <taxon>Micromonosporaceae</taxon>
        <taxon>Micromonospora</taxon>
    </lineage>
</organism>
<feature type="region of interest" description="Disordered" evidence="1">
    <location>
        <begin position="63"/>
        <end position="85"/>
    </location>
</feature>
<name>A0A1C5A371_9ACTN</name>
<evidence type="ECO:0000313" key="2">
    <source>
        <dbReference type="EMBL" id="SCF39662.1"/>
    </source>
</evidence>